<organism evidence="4 5">
    <name type="scientific">Laspinema palackyanum D2a</name>
    <dbReference type="NCBI Taxonomy" id="2953684"/>
    <lineage>
        <taxon>Bacteria</taxon>
        <taxon>Bacillati</taxon>
        <taxon>Cyanobacteriota</taxon>
        <taxon>Cyanophyceae</taxon>
        <taxon>Oscillatoriophycideae</taxon>
        <taxon>Oscillatoriales</taxon>
        <taxon>Laspinemataceae</taxon>
        <taxon>Laspinema</taxon>
        <taxon>Laspinema palackyanum</taxon>
    </lineage>
</organism>
<reference evidence="4 5" key="1">
    <citation type="journal article" date="2022" name="Front. Microbiol.">
        <title>High genomic differentiation and limited gene flow indicate recent cryptic speciation within the genus Laspinema (cyanobacteria).</title>
        <authorList>
            <person name="Stanojkovic A."/>
            <person name="Skoupy S."/>
            <person name="Skaloud P."/>
            <person name="Dvorak P."/>
        </authorList>
    </citation>
    <scope>NUCLEOTIDE SEQUENCE [LARGE SCALE GENOMIC DNA]</scope>
    <source>
        <strain evidence="4 5">D2a</strain>
    </source>
</reference>
<keyword evidence="5" id="KW-1185">Reference proteome</keyword>
<dbReference type="InterPro" id="IPR001343">
    <property type="entry name" value="Hemolysn_Ca-bd"/>
</dbReference>
<proteinExistence type="predicted"/>
<name>A0ABT2MWF6_9CYAN</name>
<evidence type="ECO:0000256" key="2">
    <source>
        <dbReference type="ARBA" id="ARBA00022525"/>
    </source>
</evidence>
<accession>A0ABT2MWF6</accession>
<evidence type="ECO:0000313" key="5">
    <source>
        <dbReference type="Proteomes" id="UP001525890"/>
    </source>
</evidence>
<feature type="region of interest" description="Disordered" evidence="3">
    <location>
        <begin position="22"/>
        <end position="42"/>
    </location>
</feature>
<dbReference type="PANTHER" id="PTHR38340:SF1">
    <property type="entry name" value="S-LAYER PROTEIN"/>
    <property type="match status" value="1"/>
</dbReference>
<keyword evidence="2" id="KW-0964">Secreted</keyword>
<comment type="subcellular location">
    <subcellularLocation>
        <location evidence="1">Secreted</location>
    </subcellularLocation>
</comment>
<evidence type="ECO:0000256" key="3">
    <source>
        <dbReference type="SAM" id="MobiDB-lite"/>
    </source>
</evidence>
<dbReference type="RefSeq" id="WP_368008545.1">
    <property type="nucleotide sequence ID" value="NZ_JAMXFF010000042.1"/>
</dbReference>
<protein>
    <submittedName>
        <fullName evidence="4">Calcium-binding protein</fullName>
    </submittedName>
</protein>
<dbReference type="Proteomes" id="UP001525890">
    <property type="component" value="Unassembled WGS sequence"/>
</dbReference>
<comment type="caution">
    <text evidence="4">The sequence shown here is derived from an EMBL/GenBank/DDBJ whole genome shotgun (WGS) entry which is preliminary data.</text>
</comment>
<gene>
    <name evidence="4" type="ORF">NG799_22405</name>
</gene>
<dbReference type="Gene3D" id="2.150.10.10">
    <property type="entry name" value="Serralysin-like metalloprotease, C-terminal"/>
    <property type="match status" value="2"/>
</dbReference>
<dbReference type="PRINTS" id="PR00313">
    <property type="entry name" value="CABNDNGRPT"/>
</dbReference>
<evidence type="ECO:0000313" key="4">
    <source>
        <dbReference type="EMBL" id="MCT7969069.1"/>
    </source>
</evidence>
<evidence type="ECO:0000256" key="1">
    <source>
        <dbReference type="ARBA" id="ARBA00004613"/>
    </source>
</evidence>
<dbReference type="SUPFAM" id="SSF51120">
    <property type="entry name" value="beta-Roll"/>
    <property type="match status" value="1"/>
</dbReference>
<dbReference type="Pfam" id="PF00353">
    <property type="entry name" value="HemolysinCabind"/>
    <property type="match status" value="2"/>
</dbReference>
<dbReference type="InterPro" id="IPR050557">
    <property type="entry name" value="RTX_toxin/Mannuronan_C5-epim"/>
</dbReference>
<dbReference type="InterPro" id="IPR011049">
    <property type="entry name" value="Serralysin-like_metalloprot_C"/>
</dbReference>
<sequence length="301" mass="31272">MIPGMLPGDLACGCVSTLIPEEPDPGAVPGPTAPGAPPGEALNPADFLDLQDDALRPDDFRLSPGQLAERPGGVRALAGDDTVIGATSNELINGNLGIDLLFGRGGNDTLRGGQDNDAVYGEEGDDILNGNRGDDLVLGGRGNDVVRGGQDNDLLIGGEGNDTLIGDFGLDRLVGGSGTDLFVLRTDAASTNPEQADIILDFNSDRIGLTEGVTANDLVFQPFTRDLPAELDILQTYTTDDVLVLSELSPGQLDPNDDGQIEGTLIQQESTGRVLAVVLNATDSELRRAITPVPPEILALG</sequence>
<dbReference type="EMBL" id="JAMXFF010000042">
    <property type="protein sequence ID" value="MCT7969069.1"/>
    <property type="molecule type" value="Genomic_DNA"/>
</dbReference>
<feature type="compositionally biased region" description="Pro residues" evidence="3">
    <location>
        <begin position="26"/>
        <end position="37"/>
    </location>
</feature>
<dbReference type="PANTHER" id="PTHR38340">
    <property type="entry name" value="S-LAYER PROTEIN"/>
    <property type="match status" value="1"/>
</dbReference>